<dbReference type="Pfam" id="PF20147">
    <property type="entry name" value="Crinkler"/>
    <property type="match status" value="1"/>
</dbReference>
<dbReference type="InterPro" id="IPR045379">
    <property type="entry name" value="Crinkler_N"/>
</dbReference>
<evidence type="ECO:0000256" key="3">
    <source>
        <dbReference type="ARBA" id="ARBA00022525"/>
    </source>
</evidence>
<comment type="subcellular location">
    <subcellularLocation>
        <location evidence="1">Host cell</location>
    </subcellularLocation>
    <subcellularLocation>
        <location evidence="2">Secreted</location>
    </subcellularLocation>
</comment>
<name>A0AAV2Z1L8_9STRA</name>
<evidence type="ECO:0000256" key="2">
    <source>
        <dbReference type="ARBA" id="ARBA00004613"/>
    </source>
</evidence>
<sequence>MCASQSNCPRESLAETEKTDVKLRCGVYGERSVFSVEIKRDADVEALQEANVNKKKDVNVRFNEMFSWLKLDNEKLFGTTPSLGEENIHVLVKLPDLPNKRLRAEIVPRIEQFKDVPQINIEDVQYVTLPAAFLEKCGYKVPSDLLLYCRSQVRDLWSFVQDEVVAKNGRGFIVGPPGTGKSVSTLSYVASLDHQEWNVVWIHLSNRLDTCLSLGTKEYWEIDDLSSFELPRVAGKKLFICLDGFLATTAHELFFKRVFAHLDKTNERLIVCSSMATLGKRNWEDDHWTNIQVFFMYSWTHDEYVQAIADQTFYDKIVSKLDVKSFNEVNEDDDSEAGWSEEEKKKHALDLKFYYGGGSCRFMFQ</sequence>
<evidence type="ECO:0000313" key="6">
    <source>
        <dbReference type="Proteomes" id="UP001146120"/>
    </source>
</evidence>
<dbReference type="GO" id="GO:0005576">
    <property type="term" value="C:extracellular region"/>
    <property type="evidence" value="ECO:0007669"/>
    <property type="project" value="UniProtKB-SubCell"/>
</dbReference>
<keyword evidence="3" id="KW-0964">Secreted</keyword>
<reference evidence="5" key="1">
    <citation type="submission" date="2022-11" db="EMBL/GenBank/DDBJ databases">
        <authorList>
            <person name="Morgan W.R."/>
            <person name="Tartar A."/>
        </authorList>
    </citation>
    <scope>NUCLEOTIDE SEQUENCE</scope>
    <source>
        <strain evidence="5">ARSEF 373</strain>
    </source>
</reference>
<dbReference type="GO" id="GO:0043657">
    <property type="term" value="C:host cell"/>
    <property type="evidence" value="ECO:0007669"/>
    <property type="project" value="UniProtKB-SubCell"/>
</dbReference>
<dbReference type="Proteomes" id="UP001146120">
    <property type="component" value="Unassembled WGS sequence"/>
</dbReference>
<accession>A0AAV2Z1L8</accession>
<organism evidence="5 6">
    <name type="scientific">Lagenidium giganteum</name>
    <dbReference type="NCBI Taxonomy" id="4803"/>
    <lineage>
        <taxon>Eukaryota</taxon>
        <taxon>Sar</taxon>
        <taxon>Stramenopiles</taxon>
        <taxon>Oomycota</taxon>
        <taxon>Peronosporomycetes</taxon>
        <taxon>Pythiales</taxon>
        <taxon>Pythiaceae</taxon>
    </lineage>
</organism>
<reference evidence="5" key="2">
    <citation type="journal article" date="2023" name="Microbiol Resour">
        <title>Decontamination and Annotation of the Draft Genome Sequence of the Oomycete Lagenidium giganteum ARSEF 373.</title>
        <authorList>
            <person name="Morgan W.R."/>
            <person name="Tartar A."/>
        </authorList>
    </citation>
    <scope>NUCLEOTIDE SEQUENCE</scope>
    <source>
        <strain evidence="5">ARSEF 373</strain>
    </source>
</reference>
<dbReference type="EMBL" id="DAKRPA010000062">
    <property type="protein sequence ID" value="DBA00562.1"/>
    <property type="molecule type" value="Genomic_DNA"/>
</dbReference>
<dbReference type="SUPFAM" id="SSF52540">
    <property type="entry name" value="P-loop containing nucleoside triphosphate hydrolases"/>
    <property type="match status" value="1"/>
</dbReference>
<evidence type="ECO:0000313" key="5">
    <source>
        <dbReference type="EMBL" id="DBA00562.1"/>
    </source>
</evidence>
<comment type="caution">
    <text evidence="5">The sequence shown here is derived from an EMBL/GenBank/DDBJ whole genome shotgun (WGS) entry which is preliminary data.</text>
</comment>
<proteinExistence type="predicted"/>
<dbReference type="InterPro" id="IPR027417">
    <property type="entry name" value="P-loop_NTPase"/>
</dbReference>
<feature type="domain" description="Crinkler effector protein N-terminal" evidence="4">
    <location>
        <begin position="21"/>
        <end position="57"/>
    </location>
</feature>
<evidence type="ECO:0000256" key="1">
    <source>
        <dbReference type="ARBA" id="ARBA00004340"/>
    </source>
</evidence>
<keyword evidence="6" id="KW-1185">Reference proteome</keyword>
<gene>
    <name evidence="5" type="ORF">N0F65_006466</name>
</gene>
<evidence type="ECO:0000259" key="4">
    <source>
        <dbReference type="Pfam" id="PF20147"/>
    </source>
</evidence>
<dbReference type="AlphaFoldDB" id="A0AAV2Z1L8"/>
<protein>
    <recommendedName>
        <fullName evidence="4">Crinkler effector protein N-terminal domain-containing protein</fullName>
    </recommendedName>
</protein>